<comment type="caution">
    <text evidence="2">The sequence shown here is derived from an EMBL/GenBank/DDBJ whole genome shotgun (WGS) entry which is preliminary data.</text>
</comment>
<reference evidence="2" key="1">
    <citation type="submission" date="2016-10" db="EMBL/GenBank/DDBJ databases">
        <title>Sequence of Gallionella enrichment culture.</title>
        <authorList>
            <person name="Poehlein A."/>
            <person name="Muehling M."/>
            <person name="Daniel R."/>
        </authorList>
    </citation>
    <scope>NUCLEOTIDE SEQUENCE</scope>
</reference>
<feature type="compositionally biased region" description="Basic and acidic residues" evidence="1">
    <location>
        <begin position="273"/>
        <end position="286"/>
    </location>
</feature>
<feature type="region of interest" description="Disordered" evidence="1">
    <location>
        <begin position="252"/>
        <end position="286"/>
    </location>
</feature>
<name>A0A1J5QVC6_9ZZZZ</name>
<evidence type="ECO:0000256" key="1">
    <source>
        <dbReference type="SAM" id="MobiDB-lite"/>
    </source>
</evidence>
<protein>
    <submittedName>
        <fullName evidence="2">Uncharacterized protein</fullName>
    </submittedName>
</protein>
<accession>A0A1J5QVC6</accession>
<sequence>MVRHLATFIPKEHFMSRSSNALPRCAALLMACAALAGQAAQAGMIMLENQLPVAASCAVHALFGDPFEDPRVNPVYEDELFDVRLRPATSCLQDLPIGQWPVQLRLDSFANAYSVSPLFIKLSVKCHVGAVDAEGHERVATFVNPDYWESEGDVGDEEPRRDQSGDHPWGELSRSGGSTFRIDPPRRGIYKLSTYTPTDYTLFRLRLQPADAGATAAQLLAGAPLTLELSAMPLLFDGSPLHAAPLQLGSFGMVPAPDDDGEPSSSGWAPHDPLSDHGADDSHQGV</sequence>
<dbReference type="AlphaFoldDB" id="A0A1J5QVC6"/>
<evidence type="ECO:0000313" key="2">
    <source>
        <dbReference type="EMBL" id="OIQ87633.1"/>
    </source>
</evidence>
<feature type="region of interest" description="Disordered" evidence="1">
    <location>
        <begin position="149"/>
        <end position="182"/>
    </location>
</feature>
<organism evidence="2">
    <name type="scientific">mine drainage metagenome</name>
    <dbReference type="NCBI Taxonomy" id="410659"/>
    <lineage>
        <taxon>unclassified sequences</taxon>
        <taxon>metagenomes</taxon>
        <taxon>ecological metagenomes</taxon>
    </lineage>
</organism>
<feature type="compositionally biased region" description="Basic and acidic residues" evidence="1">
    <location>
        <begin position="157"/>
        <end position="169"/>
    </location>
</feature>
<proteinExistence type="predicted"/>
<gene>
    <name evidence="2" type="ORF">GALL_305200</name>
</gene>
<dbReference type="EMBL" id="MLJW01000413">
    <property type="protein sequence ID" value="OIQ87633.1"/>
    <property type="molecule type" value="Genomic_DNA"/>
</dbReference>